<dbReference type="FunFam" id="2.90.10.10:FF:000026">
    <property type="entry name" value="Serine/threonine-protein kinase"/>
    <property type="match status" value="1"/>
</dbReference>
<evidence type="ECO:0000256" key="13">
    <source>
        <dbReference type="ARBA" id="ARBA00023157"/>
    </source>
</evidence>
<dbReference type="Gene3D" id="2.90.10.10">
    <property type="entry name" value="Bulb-type lectin domain"/>
    <property type="match status" value="2"/>
</dbReference>
<keyword evidence="6 21" id="KW-0732">Signal</keyword>
<dbReference type="EMBL" id="BAABME010003507">
    <property type="protein sequence ID" value="GAA0159032.1"/>
    <property type="molecule type" value="Genomic_DNA"/>
</dbReference>
<evidence type="ECO:0000256" key="8">
    <source>
        <dbReference type="ARBA" id="ARBA00022741"/>
    </source>
</evidence>
<reference evidence="24 26" key="1">
    <citation type="submission" date="2024-01" db="EMBL/GenBank/DDBJ databases">
        <title>The complete chloroplast genome sequence of Lithospermum erythrorhizon: insights into the phylogenetic relationship among Boraginaceae species and the maternal lineages of purple gromwells.</title>
        <authorList>
            <person name="Okada T."/>
            <person name="Watanabe K."/>
        </authorList>
    </citation>
    <scope>NUCLEOTIDE SEQUENCE [LARGE SCALE GENOMIC DNA]</scope>
</reference>
<dbReference type="FunFam" id="1.10.510.10:FF:000237">
    <property type="entry name" value="G-type lectin S-receptor-like serine/threonine-protein kinase"/>
    <property type="match status" value="1"/>
</dbReference>
<dbReference type="InterPro" id="IPR036426">
    <property type="entry name" value="Bulb-type_lectin_dom_sf"/>
</dbReference>
<dbReference type="SUPFAM" id="SSF51110">
    <property type="entry name" value="alpha-D-mannose-specific plant lectins"/>
    <property type="match status" value="2"/>
</dbReference>
<feature type="binding site" evidence="19">
    <location>
        <position position="521"/>
    </location>
    <ligand>
        <name>ATP</name>
        <dbReference type="ChEBI" id="CHEBI:30616"/>
    </ligand>
</feature>
<evidence type="ECO:0000256" key="18">
    <source>
        <dbReference type="PIRNR" id="PIRNR000641"/>
    </source>
</evidence>
<evidence type="ECO:0000256" key="17">
    <source>
        <dbReference type="ARBA" id="ARBA00048679"/>
    </source>
</evidence>
<evidence type="ECO:0000256" key="4">
    <source>
        <dbReference type="ARBA" id="ARBA00022679"/>
    </source>
</evidence>
<dbReference type="PROSITE" id="PS50927">
    <property type="entry name" value="BULB_LECTIN"/>
    <property type="match status" value="1"/>
</dbReference>
<evidence type="ECO:0000256" key="2">
    <source>
        <dbReference type="ARBA" id="ARBA00022527"/>
    </source>
</evidence>
<feature type="signal peptide" evidence="21">
    <location>
        <begin position="1"/>
        <end position="18"/>
    </location>
</feature>
<evidence type="ECO:0000256" key="10">
    <source>
        <dbReference type="ARBA" id="ARBA00022840"/>
    </source>
</evidence>
<dbReference type="SMART" id="SM00108">
    <property type="entry name" value="B_lectin"/>
    <property type="match status" value="2"/>
</dbReference>
<evidence type="ECO:0000259" key="23">
    <source>
        <dbReference type="PROSITE" id="PS50927"/>
    </source>
</evidence>
<dbReference type="Pfam" id="PF00069">
    <property type="entry name" value="Pkinase"/>
    <property type="match status" value="1"/>
</dbReference>
<evidence type="ECO:0000256" key="6">
    <source>
        <dbReference type="ARBA" id="ARBA00022729"/>
    </source>
</evidence>
<keyword evidence="7" id="KW-0430">Lectin</keyword>
<dbReference type="CDD" id="cd14066">
    <property type="entry name" value="STKc_IRAK"/>
    <property type="match status" value="1"/>
</dbReference>
<organism evidence="24 26">
    <name type="scientific">Lithospermum erythrorhizon</name>
    <name type="common">Purple gromwell</name>
    <name type="synonym">Lithospermum officinale var. erythrorhizon</name>
    <dbReference type="NCBI Taxonomy" id="34254"/>
    <lineage>
        <taxon>Eukaryota</taxon>
        <taxon>Viridiplantae</taxon>
        <taxon>Streptophyta</taxon>
        <taxon>Embryophyta</taxon>
        <taxon>Tracheophyta</taxon>
        <taxon>Spermatophyta</taxon>
        <taxon>Magnoliopsida</taxon>
        <taxon>eudicotyledons</taxon>
        <taxon>Gunneridae</taxon>
        <taxon>Pentapetalae</taxon>
        <taxon>asterids</taxon>
        <taxon>lamiids</taxon>
        <taxon>Boraginales</taxon>
        <taxon>Boraginaceae</taxon>
        <taxon>Boraginoideae</taxon>
        <taxon>Lithospermeae</taxon>
        <taxon>Lithospermum</taxon>
    </lineage>
</organism>
<keyword evidence="10 18" id="KW-0067">ATP-binding</keyword>
<name>A0AAV3Q794_LITER</name>
<dbReference type="EMBL" id="BAABME010005991">
    <property type="protein sequence ID" value="GAA0167172.1"/>
    <property type="molecule type" value="Genomic_DNA"/>
</dbReference>
<dbReference type="Proteomes" id="UP001454036">
    <property type="component" value="Unassembled WGS sequence"/>
</dbReference>
<dbReference type="GO" id="GO:0005524">
    <property type="term" value="F:ATP binding"/>
    <property type="evidence" value="ECO:0007669"/>
    <property type="project" value="UniProtKB-UniRule"/>
</dbReference>
<dbReference type="PROSITE" id="PS50011">
    <property type="entry name" value="PROTEIN_KINASE_DOM"/>
    <property type="match status" value="1"/>
</dbReference>
<dbReference type="InterPro" id="IPR017441">
    <property type="entry name" value="Protein_kinase_ATP_BS"/>
</dbReference>
<comment type="catalytic activity">
    <reaction evidence="17 18">
        <text>L-seryl-[protein] + ATP = O-phospho-L-seryl-[protein] + ADP + H(+)</text>
        <dbReference type="Rhea" id="RHEA:17989"/>
        <dbReference type="Rhea" id="RHEA-COMP:9863"/>
        <dbReference type="Rhea" id="RHEA-COMP:11604"/>
        <dbReference type="ChEBI" id="CHEBI:15378"/>
        <dbReference type="ChEBI" id="CHEBI:29999"/>
        <dbReference type="ChEBI" id="CHEBI:30616"/>
        <dbReference type="ChEBI" id="CHEBI:83421"/>
        <dbReference type="ChEBI" id="CHEBI:456216"/>
        <dbReference type="EC" id="2.7.11.1"/>
    </reaction>
</comment>
<feature type="domain" description="Bulb-type lectin" evidence="23">
    <location>
        <begin position="24"/>
        <end position="141"/>
    </location>
</feature>
<keyword evidence="11 20" id="KW-1133">Transmembrane helix</keyword>
<evidence type="ECO:0000256" key="14">
    <source>
        <dbReference type="ARBA" id="ARBA00023170"/>
    </source>
</evidence>
<feature type="domain" description="Protein kinase" evidence="22">
    <location>
        <begin position="491"/>
        <end position="761"/>
    </location>
</feature>
<dbReference type="InterPro" id="IPR051343">
    <property type="entry name" value="G-type_lectin_kinases/EP1-like"/>
</dbReference>
<dbReference type="GO" id="GO:0016020">
    <property type="term" value="C:membrane"/>
    <property type="evidence" value="ECO:0007669"/>
    <property type="project" value="UniProtKB-SubCell"/>
</dbReference>
<dbReference type="PIRSF" id="PIRSF000641">
    <property type="entry name" value="SRK"/>
    <property type="match status" value="1"/>
</dbReference>
<evidence type="ECO:0000256" key="3">
    <source>
        <dbReference type="ARBA" id="ARBA00022536"/>
    </source>
</evidence>
<dbReference type="PANTHER" id="PTHR47976:SF7">
    <property type="entry name" value="RECEPTOR-LIKE SERINE_THREONINE-PROTEIN KINASE"/>
    <property type="match status" value="1"/>
</dbReference>
<keyword evidence="13" id="KW-1015">Disulfide bond</keyword>
<dbReference type="GO" id="GO:0004674">
    <property type="term" value="F:protein serine/threonine kinase activity"/>
    <property type="evidence" value="ECO:0007669"/>
    <property type="project" value="UniProtKB-KW"/>
</dbReference>
<evidence type="ECO:0000256" key="1">
    <source>
        <dbReference type="ARBA" id="ARBA00004479"/>
    </source>
</evidence>
<evidence type="ECO:0000256" key="7">
    <source>
        <dbReference type="ARBA" id="ARBA00022734"/>
    </source>
</evidence>
<dbReference type="PROSITE" id="PS00108">
    <property type="entry name" value="PROTEIN_KINASE_ST"/>
    <property type="match status" value="1"/>
</dbReference>
<dbReference type="InterPro" id="IPR008271">
    <property type="entry name" value="Ser/Thr_kinase_AS"/>
</dbReference>
<feature type="chain" id="PRO_5044714422" description="Receptor-like serine/threonine-protein kinase" evidence="21">
    <location>
        <begin position="19"/>
        <end position="776"/>
    </location>
</feature>
<keyword evidence="15" id="KW-0325">Glycoprotein</keyword>
<comment type="catalytic activity">
    <reaction evidence="16 18">
        <text>L-threonyl-[protein] + ATP = O-phospho-L-threonyl-[protein] + ADP + H(+)</text>
        <dbReference type="Rhea" id="RHEA:46608"/>
        <dbReference type="Rhea" id="RHEA-COMP:11060"/>
        <dbReference type="Rhea" id="RHEA-COMP:11605"/>
        <dbReference type="ChEBI" id="CHEBI:15378"/>
        <dbReference type="ChEBI" id="CHEBI:30013"/>
        <dbReference type="ChEBI" id="CHEBI:30616"/>
        <dbReference type="ChEBI" id="CHEBI:61977"/>
        <dbReference type="ChEBI" id="CHEBI:456216"/>
        <dbReference type="EC" id="2.7.11.1"/>
    </reaction>
</comment>
<dbReference type="PANTHER" id="PTHR47976">
    <property type="entry name" value="G-TYPE LECTIN S-RECEPTOR-LIKE SERINE/THREONINE-PROTEIN KINASE SD2-5"/>
    <property type="match status" value="1"/>
</dbReference>
<evidence type="ECO:0000256" key="19">
    <source>
        <dbReference type="PROSITE-ProRule" id="PRU10141"/>
    </source>
</evidence>
<keyword evidence="26" id="KW-1185">Reference proteome</keyword>
<keyword evidence="3" id="KW-0245">EGF-like domain</keyword>
<dbReference type="Pfam" id="PF00954">
    <property type="entry name" value="S_locus_glycop"/>
    <property type="match status" value="1"/>
</dbReference>
<dbReference type="EC" id="2.7.11.1" evidence="18"/>
<dbReference type="PROSITE" id="PS00107">
    <property type="entry name" value="PROTEIN_KINASE_ATP"/>
    <property type="match status" value="1"/>
</dbReference>
<evidence type="ECO:0000256" key="21">
    <source>
        <dbReference type="SAM" id="SignalP"/>
    </source>
</evidence>
<evidence type="ECO:0000256" key="15">
    <source>
        <dbReference type="ARBA" id="ARBA00023180"/>
    </source>
</evidence>
<keyword evidence="2 18" id="KW-0723">Serine/threonine-protein kinase</keyword>
<evidence type="ECO:0000256" key="11">
    <source>
        <dbReference type="ARBA" id="ARBA00022989"/>
    </source>
</evidence>
<evidence type="ECO:0000313" key="26">
    <source>
        <dbReference type="Proteomes" id="UP001454036"/>
    </source>
</evidence>
<evidence type="ECO:0000313" key="25">
    <source>
        <dbReference type="EMBL" id="GAA0167172.1"/>
    </source>
</evidence>
<evidence type="ECO:0000259" key="22">
    <source>
        <dbReference type="PROSITE" id="PS50011"/>
    </source>
</evidence>
<dbReference type="Pfam" id="PF01453">
    <property type="entry name" value="B_lectin"/>
    <property type="match status" value="1"/>
</dbReference>
<evidence type="ECO:0000256" key="5">
    <source>
        <dbReference type="ARBA" id="ARBA00022692"/>
    </source>
</evidence>
<accession>A0AAV3Q794</accession>
<keyword evidence="12 20" id="KW-0472">Membrane</keyword>
<dbReference type="GO" id="GO:0048544">
    <property type="term" value="P:recognition of pollen"/>
    <property type="evidence" value="ECO:0007669"/>
    <property type="project" value="InterPro"/>
</dbReference>
<comment type="similarity">
    <text evidence="18">Belongs to the protein kinase superfamily. Ser/Thr protein kinase family.</text>
</comment>
<comment type="caution">
    <text evidence="24">The sequence shown here is derived from an EMBL/GenBank/DDBJ whole genome shotgun (WGS) entry which is preliminary data.</text>
</comment>
<keyword evidence="9 18" id="KW-0418">Kinase</keyword>
<dbReference type="Gene3D" id="3.30.200.20">
    <property type="entry name" value="Phosphorylase Kinase, domain 1"/>
    <property type="match status" value="1"/>
</dbReference>
<feature type="transmembrane region" description="Helical" evidence="20">
    <location>
        <begin position="429"/>
        <end position="453"/>
    </location>
</feature>
<evidence type="ECO:0000256" key="16">
    <source>
        <dbReference type="ARBA" id="ARBA00047899"/>
    </source>
</evidence>
<dbReference type="InterPro" id="IPR001480">
    <property type="entry name" value="Bulb-type_lectin_dom"/>
</dbReference>
<evidence type="ECO:0000256" key="12">
    <source>
        <dbReference type="ARBA" id="ARBA00023136"/>
    </source>
</evidence>
<evidence type="ECO:0000256" key="20">
    <source>
        <dbReference type="SAM" id="Phobius"/>
    </source>
</evidence>
<dbReference type="InterPro" id="IPR024171">
    <property type="entry name" value="SRK-like_kinase"/>
</dbReference>
<dbReference type="AlphaFoldDB" id="A0AAV3Q794"/>
<evidence type="ECO:0000313" key="24">
    <source>
        <dbReference type="EMBL" id="GAA0159032.1"/>
    </source>
</evidence>
<evidence type="ECO:0000256" key="9">
    <source>
        <dbReference type="ARBA" id="ARBA00022777"/>
    </source>
</evidence>
<keyword evidence="14" id="KW-0675">Receptor</keyword>
<protein>
    <recommendedName>
        <fullName evidence="18">Receptor-like serine/threonine-protein kinase</fullName>
        <ecNumber evidence="18">2.7.11.1</ecNumber>
    </recommendedName>
</protein>
<keyword evidence="4 18" id="KW-0808">Transferase</keyword>
<keyword evidence="8 18" id="KW-0547">Nucleotide-binding</keyword>
<dbReference type="Gene3D" id="1.10.510.10">
    <property type="entry name" value="Transferase(Phosphotransferase) domain 1"/>
    <property type="match status" value="1"/>
</dbReference>
<dbReference type="InterPro" id="IPR011009">
    <property type="entry name" value="Kinase-like_dom_sf"/>
</dbReference>
<dbReference type="FunFam" id="3.30.200.20:FF:000059">
    <property type="entry name" value="S-receptor-like serine/threonine-protein kinase"/>
    <property type="match status" value="1"/>
</dbReference>
<dbReference type="InterPro" id="IPR000858">
    <property type="entry name" value="S_locus_glycoprot_dom"/>
</dbReference>
<dbReference type="SUPFAM" id="SSF56112">
    <property type="entry name" value="Protein kinase-like (PK-like)"/>
    <property type="match status" value="1"/>
</dbReference>
<comment type="subcellular location">
    <subcellularLocation>
        <location evidence="1">Membrane</location>
        <topology evidence="1">Single-pass type I membrane protein</topology>
    </subcellularLocation>
</comment>
<keyword evidence="5 20" id="KW-0812">Transmembrane</keyword>
<dbReference type="GO" id="GO:0030246">
    <property type="term" value="F:carbohydrate binding"/>
    <property type="evidence" value="ECO:0007669"/>
    <property type="project" value="UniProtKB-KW"/>
</dbReference>
<proteinExistence type="inferred from homology"/>
<dbReference type="InterPro" id="IPR000719">
    <property type="entry name" value="Prot_kinase_dom"/>
</dbReference>
<dbReference type="SMART" id="SM00220">
    <property type="entry name" value="S_TKc"/>
    <property type="match status" value="1"/>
</dbReference>
<gene>
    <name evidence="24" type="ORF">LIER_15914</name>
    <name evidence="25" type="ORF">LIER_22163</name>
</gene>
<sequence>MVVFMFLLFLVPFHEAQAQTNNFNITRGSSLRPTSNSSWLSPSGLYAFGFYEEGDGFAVGIFIPGIADKTVVWTANRDKDHVVPSNATLFLTTDGRLIVQVNEREIDIANPSEPILSASIKNNGNFVLYNSDQNITWQSFDHPTDTLLETQRLSADQKLFSRVSETNYSKGRFRLVMQMDGNLVQYPAADEDVTIYNAYYATGTNGAGDKVTLNLEDDGHLLLLNGIENIKNITPGGYPTQRRIYRMRLDVDGIFRLYSYSLNTRNSTPIWSSTRNGCAPKGICGVNQFCVLMDRDVVCRCLPGFNYISNKDRSSGCERNFTAASCKDVNQSVGYNMRRSENTVWENTPPYTVLQTKSVEDCEQRCLEDCSCDVALFKDQQCRKQRLPLRFGSTNIEDPTIALTKVGRPASRGNGVTRTITEKTKEIPMYLLIVSISLICVAVLVLAIAGIVFHGSRQSVHTMTNKIQNGELVDGVGLRKFSYAELVQITNNFDEELGKGASGTVYKGVLSDCENIVAVKKLEKELAEGEREFQTEMKVIAKTHHRNLVSLLGYCIDGSNRVLVYEFMGNGSLADILFAARDRLSFTERVGITTDIVKGILYLHEECETQIIHCDIKPQNILMDENMCAKISDFGLAKHLKQDQTRTYTGVRGTRGYVAPEWMRKLPVTVKADVYSFGNVLLEIICHRKNVDWNLPENEAVLDEWVYECFMAGELSKLVPDEEVDMKKLEKWVKVGLWCIQEEPSLRPSMKKVLLMLEGTVDVPIPPSPLSYLSSL</sequence>